<keyword evidence="3" id="KW-1003">Cell membrane</keyword>
<dbReference type="Proteomes" id="UP000005839">
    <property type="component" value="Unassembled WGS sequence"/>
</dbReference>
<gene>
    <name evidence="9" type="ORF">KT99_11438</name>
</gene>
<evidence type="ECO:0000256" key="7">
    <source>
        <dbReference type="SAM" id="Phobius"/>
    </source>
</evidence>
<comment type="caution">
    <text evidence="9">The sequence shown here is derived from an EMBL/GenBank/DDBJ whole genome shotgun (WGS) entry which is preliminary data.</text>
</comment>
<dbReference type="PANTHER" id="PTHR23517">
    <property type="entry name" value="RESISTANCE PROTEIN MDTM, PUTATIVE-RELATED-RELATED"/>
    <property type="match status" value="1"/>
</dbReference>
<dbReference type="GO" id="GO:0022857">
    <property type="term" value="F:transmembrane transporter activity"/>
    <property type="evidence" value="ECO:0007669"/>
    <property type="project" value="InterPro"/>
</dbReference>
<evidence type="ECO:0000256" key="5">
    <source>
        <dbReference type="ARBA" id="ARBA00022989"/>
    </source>
</evidence>
<evidence type="ECO:0000313" key="9">
    <source>
        <dbReference type="EMBL" id="EDP99061.1"/>
    </source>
</evidence>
<dbReference type="PROSITE" id="PS50850">
    <property type="entry name" value="MFS"/>
    <property type="match status" value="1"/>
</dbReference>
<dbReference type="InterPro" id="IPR020846">
    <property type="entry name" value="MFS_dom"/>
</dbReference>
<keyword evidence="6 7" id="KW-0472">Membrane</keyword>
<name>A9DIR2_9GAMM</name>
<evidence type="ECO:0000256" key="1">
    <source>
        <dbReference type="ARBA" id="ARBA00004651"/>
    </source>
</evidence>
<dbReference type="InterPro" id="IPR050171">
    <property type="entry name" value="MFS_Transporters"/>
</dbReference>
<keyword evidence="2" id="KW-0813">Transport</keyword>
<evidence type="ECO:0000256" key="2">
    <source>
        <dbReference type="ARBA" id="ARBA00022448"/>
    </source>
</evidence>
<reference evidence="9 10" key="1">
    <citation type="submission" date="2007-10" db="EMBL/GenBank/DDBJ databases">
        <authorList>
            <person name="Yayanos A."/>
            <person name="Ferriera S."/>
            <person name="Johnson J."/>
            <person name="Kravitz S."/>
            <person name="Halpern A."/>
            <person name="Remington K."/>
            <person name="Beeson K."/>
            <person name="Tran B."/>
            <person name="Rogers Y.-H."/>
            <person name="Friedman R."/>
            <person name="Venter J.C."/>
        </authorList>
    </citation>
    <scope>NUCLEOTIDE SEQUENCE [LARGE SCALE GENOMIC DNA]</scope>
    <source>
        <strain evidence="9 10">KT99</strain>
    </source>
</reference>
<sequence length="111" mass="12168">MVLTSILVFSVGEMVASPKSQEYVASFAPHDKKAMFMGYYFVSSAIGFLLAGPLSGYLYSEVAKQAQRPDLMWYIIGAFGLVTALGLVLFHKFGVMKHPENKPLESEAEVA</sequence>
<keyword evidence="4 7" id="KW-0812">Transmembrane</keyword>
<keyword evidence="5 7" id="KW-1133">Transmembrane helix</keyword>
<keyword evidence="10" id="KW-1185">Reference proteome</keyword>
<feature type="transmembrane region" description="Helical" evidence="7">
    <location>
        <begin position="71"/>
        <end position="90"/>
    </location>
</feature>
<dbReference type="Gene3D" id="1.20.1250.20">
    <property type="entry name" value="MFS general substrate transporter like domains"/>
    <property type="match status" value="1"/>
</dbReference>
<organism evidence="9 10">
    <name type="scientific">Shewanella benthica KT99</name>
    <dbReference type="NCBI Taxonomy" id="314608"/>
    <lineage>
        <taxon>Bacteria</taxon>
        <taxon>Pseudomonadati</taxon>
        <taxon>Pseudomonadota</taxon>
        <taxon>Gammaproteobacteria</taxon>
        <taxon>Alteromonadales</taxon>
        <taxon>Shewanellaceae</taxon>
        <taxon>Shewanella</taxon>
    </lineage>
</organism>
<evidence type="ECO:0000256" key="3">
    <source>
        <dbReference type="ARBA" id="ARBA00022475"/>
    </source>
</evidence>
<dbReference type="EMBL" id="ABIC01000054">
    <property type="protein sequence ID" value="EDP99061.1"/>
    <property type="molecule type" value="Genomic_DNA"/>
</dbReference>
<evidence type="ECO:0000259" key="8">
    <source>
        <dbReference type="PROSITE" id="PS50850"/>
    </source>
</evidence>
<dbReference type="AlphaFoldDB" id="A9DIR2"/>
<dbReference type="SUPFAM" id="SSF103473">
    <property type="entry name" value="MFS general substrate transporter"/>
    <property type="match status" value="1"/>
</dbReference>
<dbReference type="GO" id="GO:0005886">
    <property type="term" value="C:plasma membrane"/>
    <property type="evidence" value="ECO:0007669"/>
    <property type="project" value="UniProtKB-SubCell"/>
</dbReference>
<protein>
    <recommendedName>
        <fullName evidence="8">Major facilitator superfamily (MFS) profile domain-containing protein</fullName>
    </recommendedName>
</protein>
<dbReference type="InterPro" id="IPR011701">
    <property type="entry name" value="MFS"/>
</dbReference>
<dbReference type="PANTHER" id="PTHR23517:SF2">
    <property type="entry name" value="MULTIDRUG RESISTANCE PROTEIN MDTH"/>
    <property type="match status" value="1"/>
</dbReference>
<dbReference type="Pfam" id="PF07690">
    <property type="entry name" value="MFS_1"/>
    <property type="match status" value="1"/>
</dbReference>
<evidence type="ECO:0000256" key="4">
    <source>
        <dbReference type="ARBA" id="ARBA00022692"/>
    </source>
</evidence>
<dbReference type="InterPro" id="IPR036259">
    <property type="entry name" value="MFS_trans_sf"/>
</dbReference>
<accession>A9DIR2</accession>
<comment type="subcellular location">
    <subcellularLocation>
        <location evidence="1">Cell membrane</location>
        <topology evidence="1">Multi-pass membrane protein</topology>
    </subcellularLocation>
</comment>
<feature type="domain" description="Major facilitator superfamily (MFS) profile" evidence="8">
    <location>
        <begin position="1"/>
        <end position="111"/>
    </location>
</feature>
<proteinExistence type="predicted"/>
<evidence type="ECO:0000256" key="6">
    <source>
        <dbReference type="ARBA" id="ARBA00023136"/>
    </source>
</evidence>
<feature type="transmembrane region" description="Helical" evidence="7">
    <location>
        <begin position="36"/>
        <end position="59"/>
    </location>
</feature>
<dbReference type="RefSeq" id="WP_005502793.1">
    <property type="nucleotide sequence ID" value="NZ_ABIC01000054.1"/>
</dbReference>
<evidence type="ECO:0000313" key="10">
    <source>
        <dbReference type="Proteomes" id="UP000005839"/>
    </source>
</evidence>
<dbReference type="STRING" id="314608.KT99_11438"/>